<feature type="region of interest" description="Disordered" evidence="4">
    <location>
        <begin position="459"/>
        <end position="478"/>
    </location>
</feature>
<keyword evidence="8" id="KW-1185">Reference proteome</keyword>
<evidence type="ECO:0000256" key="2">
    <source>
        <dbReference type="ARBA" id="ARBA00022553"/>
    </source>
</evidence>
<feature type="region of interest" description="Disordered" evidence="4">
    <location>
        <begin position="732"/>
        <end position="774"/>
    </location>
</feature>
<feature type="region of interest" description="Disordered" evidence="4">
    <location>
        <begin position="560"/>
        <end position="601"/>
    </location>
</feature>
<dbReference type="InterPro" id="IPR001452">
    <property type="entry name" value="SH3_domain"/>
</dbReference>
<feature type="domain" description="SH3" evidence="5">
    <location>
        <begin position="395"/>
        <end position="456"/>
    </location>
</feature>
<feature type="compositionally biased region" description="Polar residues" evidence="4">
    <location>
        <begin position="733"/>
        <end position="752"/>
    </location>
</feature>
<dbReference type="SMART" id="SM00454">
    <property type="entry name" value="SAM"/>
    <property type="match status" value="1"/>
</dbReference>
<dbReference type="AlphaFoldDB" id="A0AA47N745"/>
<dbReference type="Proteomes" id="UP001174136">
    <property type="component" value="Unassembled WGS sequence"/>
</dbReference>
<evidence type="ECO:0000313" key="8">
    <source>
        <dbReference type="Proteomes" id="UP001174136"/>
    </source>
</evidence>
<dbReference type="InterPro" id="IPR051725">
    <property type="entry name" value="SAM-SH3_domain_protein"/>
</dbReference>
<dbReference type="SUPFAM" id="SSF47769">
    <property type="entry name" value="SAM/Pointed domain"/>
    <property type="match status" value="1"/>
</dbReference>
<evidence type="ECO:0000256" key="3">
    <source>
        <dbReference type="PROSITE-ProRule" id="PRU00192"/>
    </source>
</evidence>
<dbReference type="FunFam" id="1.10.150.50:FF:000024">
    <property type="entry name" value="Putative sam and sh3 domain-containing protein 1"/>
    <property type="match status" value="1"/>
</dbReference>
<name>A0AA47N745_MERPO</name>
<feature type="region of interest" description="Disordered" evidence="4">
    <location>
        <begin position="217"/>
        <end position="257"/>
    </location>
</feature>
<dbReference type="SUPFAM" id="SSF50044">
    <property type="entry name" value="SH3-domain"/>
    <property type="match status" value="1"/>
</dbReference>
<feature type="region of interest" description="Disordered" evidence="4">
    <location>
        <begin position="343"/>
        <end position="394"/>
    </location>
</feature>
<comment type="caution">
    <text evidence="7">The sequence shown here is derived from an EMBL/GenBank/DDBJ whole genome shotgun (WGS) entry which is preliminary data.</text>
</comment>
<feature type="compositionally biased region" description="Polar residues" evidence="4">
    <location>
        <begin position="367"/>
        <end position="377"/>
    </location>
</feature>
<dbReference type="InterPro" id="IPR001660">
    <property type="entry name" value="SAM"/>
</dbReference>
<evidence type="ECO:0000256" key="4">
    <source>
        <dbReference type="SAM" id="MobiDB-lite"/>
    </source>
</evidence>
<gene>
    <name evidence="7" type="primary">Sash1_2</name>
    <name evidence="7" type="ORF">N1851_005254</name>
</gene>
<feature type="compositionally biased region" description="Low complexity" evidence="4">
    <location>
        <begin position="587"/>
        <end position="601"/>
    </location>
</feature>
<organism evidence="7 8">
    <name type="scientific">Merluccius polli</name>
    <name type="common">Benguela hake</name>
    <name type="synonym">Merluccius cadenati</name>
    <dbReference type="NCBI Taxonomy" id="89951"/>
    <lineage>
        <taxon>Eukaryota</taxon>
        <taxon>Metazoa</taxon>
        <taxon>Chordata</taxon>
        <taxon>Craniata</taxon>
        <taxon>Vertebrata</taxon>
        <taxon>Euteleostomi</taxon>
        <taxon>Actinopterygii</taxon>
        <taxon>Neopterygii</taxon>
        <taxon>Teleostei</taxon>
        <taxon>Neoteleostei</taxon>
        <taxon>Acanthomorphata</taxon>
        <taxon>Zeiogadaria</taxon>
        <taxon>Gadariae</taxon>
        <taxon>Gadiformes</taxon>
        <taxon>Gadoidei</taxon>
        <taxon>Merlucciidae</taxon>
        <taxon>Merluccius</taxon>
    </lineage>
</organism>
<dbReference type="Pfam" id="PF26285">
    <property type="entry name" value="SASH1_Homeodomain"/>
    <property type="match status" value="1"/>
</dbReference>
<feature type="domain" description="SAM" evidence="6">
    <location>
        <begin position="474"/>
        <end position="538"/>
    </location>
</feature>
<feature type="region of interest" description="Disordered" evidence="4">
    <location>
        <begin position="296"/>
        <end position="319"/>
    </location>
</feature>
<dbReference type="InterPro" id="IPR035720">
    <property type="entry name" value="SASH1_SH3"/>
</dbReference>
<feature type="compositionally biased region" description="Basic and acidic residues" evidence="4">
    <location>
        <begin position="296"/>
        <end position="307"/>
    </location>
</feature>
<dbReference type="Pfam" id="PF00536">
    <property type="entry name" value="SAM_1"/>
    <property type="match status" value="1"/>
</dbReference>
<dbReference type="Gene3D" id="2.30.30.40">
    <property type="entry name" value="SH3 Domains"/>
    <property type="match status" value="1"/>
</dbReference>
<dbReference type="InterPro" id="IPR058666">
    <property type="entry name" value="SASH1/NUB1_homeodomain"/>
</dbReference>
<dbReference type="Pfam" id="PF12485">
    <property type="entry name" value="SPIDER"/>
    <property type="match status" value="1"/>
</dbReference>
<dbReference type="PROSITE" id="PS50002">
    <property type="entry name" value="SH3"/>
    <property type="match status" value="1"/>
</dbReference>
<accession>A0AA47N745</accession>
<evidence type="ECO:0000259" key="5">
    <source>
        <dbReference type="PROSITE" id="PS50002"/>
    </source>
</evidence>
<dbReference type="PANTHER" id="PTHR12301">
    <property type="entry name" value="SAM-DOMAIN, SH3 AND NUCLEAR LOCALIZATION SIGNALS PROTEIN RELATED"/>
    <property type="match status" value="1"/>
</dbReference>
<protein>
    <submittedName>
        <fullName evidence="7">SAM and SH3 domain-containing protein 1</fullName>
    </submittedName>
</protein>
<feature type="compositionally biased region" description="Basic and acidic residues" evidence="4">
    <location>
        <begin position="217"/>
        <end position="230"/>
    </location>
</feature>
<dbReference type="EMBL" id="JAOPHQ010000868">
    <property type="protein sequence ID" value="KAK0153085.1"/>
    <property type="molecule type" value="Genomic_DNA"/>
</dbReference>
<dbReference type="Gene3D" id="1.10.150.50">
    <property type="entry name" value="Transcription Factor, Ets-1"/>
    <property type="match status" value="1"/>
</dbReference>
<sequence>MSDEERIQLMMMVKENMISLKEFELQSRHNFRGRSRVERAEPCGTPHPRPAQLQLISFTLRPQTCELSDAEQEESLAFRRLHKLVNSTRKVKKKLIRMEEGRKSGAEESVSLEGSPRHLVGEVAAVTSLYTDVHKRQAAVAATGAATVARSTDGTVDTLAAALRDHLAYDRDWDSLPTSPSSSSLETCSSHRAALAKTAASGSLGRHHGNLITAGARGEEAGREAGREAGQRSGSSLSELEGRGQGPPALARSVTDGELRRRALSPLSFPGRTCSFGGFDLNNRIVHSFHCDCDSSNKDGGGARDGVKSPTTSRISLGKKVKSVRDTMRKRISKRYHCSLSEQAFPPQDPFLPREDQAEAGGGGQTVGTTDSSNSNRETVKSEDGEEDELPYRGPFCGRALVHTDFTPSPYDTDSLKLKSGDMIDIISKPPMGTWMGLLSGKVGTFKFIYVDVVSEEQEVKPKKNRRRRKARQPKPTSVDELLDRINLKEHLPTFLFNGYEDLDTFKLLEEEDLDELNIRDPQHRAVLLTAVELLQEYDGSSDPERSGQPGDKELLERRGLLADSPRDSGCYESNENLANGRDQRTSSISRSSSGFESSHLLSSETPIHPLILTDPFCPIKTPLRPPRTPPDGASGLGLTRPRLPCRAVARSWSYEELREVKVVPSQSRLCFSLADLQRQPGGSSKLEDLKLTETSVVVSVGKRQISNLQGSARSSGSVSVTFDVDRNARDTLVSSTSEQTPIDQSASAQPRTNHKVFPSHASPHPQRPKSVSTERDIDVFCPPAGTPMDTPSLEDNRDQLDVGQWSERKLTPGNLESLMEERLQTQGIDLTIEPFTDKSFSVELDRSMDEVAVAMDTVSVRELRNQHRLAVSIDTRRGCRRLQDTFPGVIGSCSNPSLLYPFNMDTTRQGEDHSPQGLHTNGSHTRHGFHGGDGRGALQVLQPGLQRHLMETLLDKPQCVQRCAPAQGHPRASVAVVVDQRHPVTAALHRQRLSLHPGVPPTGPQTHPLGQHLALGERGLQQATAPEDALRVRGVYLVPPVPLLPGAPHRDTVHPGVDVGLAVAVADEVADPGRPYLEYLAPDRVHLLVPRQGLGPQPGAVDDDVAAPAQLPEVVYGSVLHLTPSFPEPGKIKHRNDAHNCTKTVPHNWL</sequence>
<evidence type="ECO:0000256" key="1">
    <source>
        <dbReference type="ARBA" id="ARBA00022443"/>
    </source>
</evidence>
<dbReference type="InterPro" id="IPR013761">
    <property type="entry name" value="SAM/pointed_sf"/>
</dbReference>
<reference evidence="7" key="1">
    <citation type="journal article" date="2023" name="Front. Mar. Sci.">
        <title>A new Merluccius polli reference genome to investigate the effects of global change in West African waters.</title>
        <authorList>
            <person name="Mateo J.L."/>
            <person name="Blanco-Fernandez C."/>
            <person name="Garcia-Vazquez E."/>
            <person name="Machado-Schiaffino G."/>
        </authorList>
    </citation>
    <scope>NUCLEOTIDE SEQUENCE</scope>
    <source>
        <strain evidence="7">C29</strain>
        <tissue evidence="7">Fin</tissue>
    </source>
</reference>
<dbReference type="PROSITE" id="PS50105">
    <property type="entry name" value="SAM_DOMAIN"/>
    <property type="match status" value="1"/>
</dbReference>
<evidence type="ECO:0000259" key="6">
    <source>
        <dbReference type="PROSITE" id="PS50105"/>
    </source>
</evidence>
<dbReference type="InterPro" id="IPR036028">
    <property type="entry name" value="SH3-like_dom_sf"/>
</dbReference>
<dbReference type="InterPro" id="IPR021090">
    <property type="entry name" value="SPIDER"/>
</dbReference>
<evidence type="ECO:0000313" key="7">
    <source>
        <dbReference type="EMBL" id="KAK0153085.1"/>
    </source>
</evidence>
<dbReference type="PANTHER" id="PTHR12301:SF3">
    <property type="entry name" value="SAM AND SH3 DOMAIN-CONTAINING PROTEIN 1"/>
    <property type="match status" value="1"/>
</dbReference>
<proteinExistence type="predicted"/>
<keyword evidence="2" id="KW-0597">Phosphoprotein</keyword>
<keyword evidence="1 3" id="KW-0728">SH3 domain</keyword>
<dbReference type="CDD" id="cd11967">
    <property type="entry name" value="SH3_SASH1"/>
    <property type="match status" value="1"/>
</dbReference>
<feature type="compositionally biased region" description="Basic residues" evidence="4">
    <location>
        <begin position="463"/>
        <end position="473"/>
    </location>
</feature>